<dbReference type="PANTHER" id="PTHR23028:SF53">
    <property type="entry name" value="ACYL_TRANSF_3 DOMAIN-CONTAINING PROTEIN"/>
    <property type="match status" value="1"/>
</dbReference>
<feature type="transmembrane region" description="Helical" evidence="2">
    <location>
        <begin position="274"/>
        <end position="294"/>
    </location>
</feature>
<feature type="compositionally biased region" description="Low complexity" evidence="1">
    <location>
        <begin position="11"/>
        <end position="24"/>
    </location>
</feature>
<feature type="transmembrane region" description="Helical" evidence="2">
    <location>
        <begin position="336"/>
        <end position="359"/>
    </location>
</feature>
<feature type="transmembrane region" description="Helical" evidence="2">
    <location>
        <begin position="306"/>
        <end position="324"/>
    </location>
</feature>
<keyword evidence="4" id="KW-0808">Transferase</keyword>
<feature type="transmembrane region" description="Helical" evidence="2">
    <location>
        <begin position="241"/>
        <end position="259"/>
    </location>
</feature>
<keyword evidence="2" id="KW-0812">Transmembrane</keyword>
<sequence length="438" mass="47090">MRQEPCLGEVPAARRGARTPGGPTAGTRLAAIDGLRLVAALAVAAYHYAGTTTPHFWGSHDPKQFAPALHEISRYGWLGVEFFFMISGFVICMSCWGRSPVQFVVSRVSRLFPAYWCAVLLVIALVLTARLAHLQAATPIDLRTVLGNLTMVPGSLGLDLIDGVAWTLWVEARFYLLMAVMLFFGLTYRRMIAFCGTWLTLAIVSRELHSAVLDEIFISQYAGLFITGIALYLMHRFGQNLVLWLLAGIAWCYELTVLNDRVAGHTVRPADGGALSWAVCAAVLTFFLVVLALAGSGPLARLRWRWLVTAGALTYPFYLVHQSIGIPVAKGLLQKVPALGVLPSMAVALAFSLLLSAVIHRTVDGPLGRVLRRHLTRGMSPRQRPAATTAPDRDAPRGPRPQLPALAGRTTGPGPQPCASGVGNGAGSDGGNRPVPSG</sequence>
<dbReference type="Pfam" id="PF01757">
    <property type="entry name" value="Acyl_transf_3"/>
    <property type="match status" value="1"/>
</dbReference>
<comment type="caution">
    <text evidence="4">The sequence shown here is derived from an EMBL/GenBank/DDBJ whole genome shotgun (WGS) entry which is preliminary data.</text>
</comment>
<dbReference type="GO" id="GO:0016020">
    <property type="term" value="C:membrane"/>
    <property type="evidence" value="ECO:0007669"/>
    <property type="project" value="TreeGrafter"/>
</dbReference>
<accession>A0A4Q9HWA5</accession>
<dbReference type="GO" id="GO:0009103">
    <property type="term" value="P:lipopolysaccharide biosynthetic process"/>
    <property type="evidence" value="ECO:0007669"/>
    <property type="project" value="TreeGrafter"/>
</dbReference>
<name>A0A4Q9HWA5_STRKA</name>
<feature type="region of interest" description="Disordered" evidence="1">
    <location>
        <begin position="374"/>
        <end position="438"/>
    </location>
</feature>
<keyword evidence="4" id="KW-0012">Acyltransferase</keyword>
<dbReference type="GO" id="GO:0016747">
    <property type="term" value="F:acyltransferase activity, transferring groups other than amino-acyl groups"/>
    <property type="evidence" value="ECO:0007669"/>
    <property type="project" value="InterPro"/>
</dbReference>
<reference evidence="4 5" key="1">
    <citation type="submission" date="2019-02" db="EMBL/GenBank/DDBJ databases">
        <title>Draft Genome Sequence of Streptomyces sp. AM-2504, identified by 16S rRNA comparative analysis as a Streptomyces Kasugaensis strain.</title>
        <authorList>
            <person name="Napolioni V."/>
            <person name="Giuliodori A.M."/>
            <person name="Spurio R."/>
            <person name="Fabbretti A."/>
        </authorList>
    </citation>
    <scope>NUCLEOTIDE SEQUENCE [LARGE SCALE GENOMIC DNA]</scope>
    <source>
        <strain evidence="4 5">AM-2504</strain>
    </source>
</reference>
<gene>
    <name evidence="4" type="ORF">EYS09_11840</name>
</gene>
<dbReference type="AlphaFoldDB" id="A0A4Q9HWA5"/>
<dbReference type="Proteomes" id="UP000292452">
    <property type="component" value="Unassembled WGS sequence"/>
</dbReference>
<feature type="transmembrane region" description="Helical" evidence="2">
    <location>
        <begin position="75"/>
        <end position="96"/>
    </location>
</feature>
<keyword evidence="5" id="KW-1185">Reference proteome</keyword>
<keyword evidence="2" id="KW-0472">Membrane</keyword>
<keyword evidence="2" id="KW-1133">Transmembrane helix</keyword>
<feature type="transmembrane region" description="Helical" evidence="2">
    <location>
        <begin position="108"/>
        <end position="129"/>
    </location>
</feature>
<evidence type="ECO:0000313" key="4">
    <source>
        <dbReference type="EMBL" id="TBO59493.1"/>
    </source>
</evidence>
<dbReference type="PANTHER" id="PTHR23028">
    <property type="entry name" value="ACETYLTRANSFERASE"/>
    <property type="match status" value="1"/>
</dbReference>
<dbReference type="InterPro" id="IPR050879">
    <property type="entry name" value="Acyltransferase_3"/>
</dbReference>
<proteinExistence type="predicted"/>
<dbReference type="InterPro" id="IPR002656">
    <property type="entry name" value="Acyl_transf_3_dom"/>
</dbReference>
<dbReference type="EMBL" id="SIXH01000079">
    <property type="protein sequence ID" value="TBO59493.1"/>
    <property type="molecule type" value="Genomic_DNA"/>
</dbReference>
<evidence type="ECO:0000256" key="2">
    <source>
        <dbReference type="SAM" id="Phobius"/>
    </source>
</evidence>
<protein>
    <submittedName>
        <fullName evidence="4">Acyltransferase</fullName>
    </submittedName>
</protein>
<evidence type="ECO:0000313" key="5">
    <source>
        <dbReference type="Proteomes" id="UP000292452"/>
    </source>
</evidence>
<feature type="transmembrane region" description="Helical" evidence="2">
    <location>
        <begin position="176"/>
        <end position="204"/>
    </location>
</feature>
<feature type="region of interest" description="Disordered" evidence="1">
    <location>
        <begin position="1"/>
        <end position="24"/>
    </location>
</feature>
<evidence type="ECO:0000256" key="1">
    <source>
        <dbReference type="SAM" id="MobiDB-lite"/>
    </source>
</evidence>
<feature type="domain" description="Acyltransferase 3" evidence="3">
    <location>
        <begin position="30"/>
        <end position="356"/>
    </location>
</feature>
<organism evidence="4 5">
    <name type="scientific">Streptomyces kasugaensis</name>
    <dbReference type="NCBI Taxonomy" id="1946"/>
    <lineage>
        <taxon>Bacteria</taxon>
        <taxon>Bacillati</taxon>
        <taxon>Actinomycetota</taxon>
        <taxon>Actinomycetes</taxon>
        <taxon>Kitasatosporales</taxon>
        <taxon>Streptomycetaceae</taxon>
        <taxon>Streptomyces</taxon>
    </lineage>
</organism>
<evidence type="ECO:0000259" key="3">
    <source>
        <dbReference type="Pfam" id="PF01757"/>
    </source>
</evidence>
<feature type="transmembrane region" description="Helical" evidence="2">
    <location>
        <begin position="216"/>
        <end position="234"/>
    </location>
</feature>